<dbReference type="SUPFAM" id="SSF51735">
    <property type="entry name" value="NAD(P)-binding Rossmann-fold domains"/>
    <property type="match status" value="1"/>
</dbReference>
<proteinExistence type="inferred from homology"/>
<dbReference type="InterPro" id="IPR002347">
    <property type="entry name" value="SDR_fam"/>
</dbReference>
<keyword evidence="2" id="KW-0560">Oxidoreductase</keyword>
<comment type="caution">
    <text evidence="3">The sequence shown here is derived from an EMBL/GenBank/DDBJ whole genome shotgun (WGS) entry which is preliminary data.</text>
</comment>
<evidence type="ECO:0000313" key="4">
    <source>
        <dbReference type="Proteomes" id="UP001305779"/>
    </source>
</evidence>
<evidence type="ECO:0000313" key="3">
    <source>
        <dbReference type="EMBL" id="KAK4502718.1"/>
    </source>
</evidence>
<accession>A0ABR0EPI2</accession>
<evidence type="ECO:0000256" key="1">
    <source>
        <dbReference type="ARBA" id="ARBA00006484"/>
    </source>
</evidence>
<dbReference type="EMBL" id="JAXOVC010000004">
    <property type="protein sequence ID" value="KAK4502718.1"/>
    <property type="molecule type" value="Genomic_DNA"/>
</dbReference>
<protein>
    <recommendedName>
        <fullName evidence="5">NAD(P)-binding protein</fullName>
    </recommendedName>
</protein>
<dbReference type="InterPro" id="IPR036291">
    <property type="entry name" value="NAD(P)-bd_dom_sf"/>
</dbReference>
<dbReference type="Pfam" id="PF00106">
    <property type="entry name" value="adh_short"/>
    <property type="match status" value="1"/>
</dbReference>
<dbReference type="Gene3D" id="3.40.50.720">
    <property type="entry name" value="NAD(P)-binding Rossmann-like Domain"/>
    <property type="match status" value="1"/>
</dbReference>
<dbReference type="PANTHER" id="PTHR44229">
    <property type="entry name" value="15-HYDROXYPROSTAGLANDIN DEHYDROGENASE [NAD(+)]"/>
    <property type="match status" value="1"/>
</dbReference>
<dbReference type="Proteomes" id="UP001305779">
    <property type="component" value="Unassembled WGS sequence"/>
</dbReference>
<evidence type="ECO:0008006" key="5">
    <source>
        <dbReference type="Google" id="ProtNLM"/>
    </source>
</evidence>
<comment type="similarity">
    <text evidence="1">Belongs to the short-chain dehydrogenases/reductases (SDR) family.</text>
</comment>
<organism evidence="3 4">
    <name type="scientific">Zasmidium cellare</name>
    <name type="common">Wine cellar mold</name>
    <name type="synonym">Racodium cellare</name>
    <dbReference type="NCBI Taxonomy" id="395010"/>
    <lineage>
        <taxon>Eukaryota</taxon>
        <taxon>Fungi</taxon>
        <taxon>Dikarya</taxon>
        <taxon>Ascomycota</taxon>
        <taxon>Pezizomycotina</taxon>
        <taxon>Dothideomycetes</taxon>
        <taxon>Dothideomycetidae</taxon>
        <taxon>Mycosphaerellales</taxon>
        <taxon>Mycosphaerellaceae</taxon>
        <taxon>Zasmidium</taxon>
    </lineage>
</organism>
<dbReference type="PRINTS" id="PR00081">
    <property type="entry name" value="GDHRDH"/>
</dbReference>
<reference evidence="3 4" key="1">
    <citation type="journal article" date="2023" name="G3 (Bethesda)">
        <title>A chromosome-level genome assembly of Zasmidium syzygii isolated from banana leaves.</title>
        <authorList>
            <person name="van Westerhoven A.C."/>
            <person name="Mehrabi R."/>
            <person name="Talebi R."/>
            <person name="Steentjes M.B.F."/>
            <person name="Corcolon B."/>
            <person name="Chong P.A."/>
            <person name="Kema G.H.J."/>
            <person name="Seidl M.F."/>
        </authorList>
    </citation>
    <scope>NUCLEOTIDE SEQUENCE [LARGE SCALE GENOMIC DNA]</scope>
    <source>
        <strain evidence="3 4">P124</strain>
    </source>
</reference>
<dbReference type="PANTHER" id="PTHR44229:SF4">
    <property type="entry name" value="15-HYDROXYPROSTAGLANDIN DEHYDROGENASE [NAD(+)]"/>
    <property type="match status" value="1"/>
</dbReference>
<keyword evidence="4" id="KW-1185">Reference proteome</keyword>
<name>A0ABR0EPI2_ZASCE</name>
<gene>
    <name evidence="3" type="ORF">PRZ48_006144</name>
</gene>
<sequence length="311" mass="32988">MPSSNEFDPARPVDFGVVAGKTAIITGGASGIGLGFATALATYGAQVFILDNNDTLGHEAETQNPSLEFIHTDVRSWDAQHAAFKQVLSESKEGRIDVVVTSAGVSSPNIKHIWLPQEGQSMPSEPKKPSTPAMDVNLMGTFYTTHLALSYFVRQEATTFRPQLLLISGLAAYFGQGFNPDFNGANFGVRGMFKSLRREVPEVFGGFQVNLLAPTFTSTPMIGELEEMLTWRGAKIASVGDVVDAGVRCICDEGVEGRAVAVGKAREGDPAGNPSSCRAPPAAAIAPAVKATAKFERPAGTVLDKDDLLEA</sequence>
<evidence type="ECO:0000256" key="2">
    <source>
        <dbReference type="ARBA" id="ARBA00023002"/>
    </source>
</evidence>